<evidence type="ECO:0000259" key="2">
    <source>
        <dbReference type="Pfam" id="PF04909"/>
    </source>
</evidence>
<proteinExistence type="inferred from homology"/>
<dbReference type="SUPFAM" id="SSF51556">
    <property type="entry name" value="Metallo-dependent hydrolases"/>
    <property type="match status" value="1"/>
</dbReference>
<dbReference type="InterPro" id="IPR032466">
    <property type="entry name" value="Metal_Hydrolase"/>
</dbReference>
<dbReference type="Proteomes" id="UP000626370">
    <property type="component" value="Unassembled WGS sequence"/>
</dbReference>
<dbReference type="EMBL" id="BNAH01000002">
    <property type="protein sequence ID" value="GHE79912.1"/>
    <property type="molecule type" value="Genomic_DNA"/>
</dbReference>
<gene>
    <name evidence="3" type="ORF">GCM10011501_04610</name>
</gene>
<reference evidence="4" key="1">
    <citation type="journal article" date="2019" name="Int. J. Syst. Evol. Microbiol.">
        <title>The Global Catalogue of Microorganisms (GCM) 10K type strain sequencing project: providing services to taxonomists for standard genome sequencing and annotation.</title>
        <authorList>
            <consortium name="The Broad Institute Genomics Platform"/>
            <consortium name="The Broad Institute Genome Sequencing Center for Infectious Disease"/>
            <person name="Wu L."/>
            <person name="Ma J."/>
        </authorList>
    </citation>
    <scope>NUCLEOTIDE SEQUENCE [LARGE SCALE GENOMIC DNA]</scope>
    <source>
        <strain evidence="4">CGMCC 1.15922</strain>
    </source>
</reference>
<organism evidence="3 4">
    <name type="scientific">Thalassotalea profundi</name>
    <dbReference type="NCBI Taxonomy" id="2036687"/>
    <lineage>
        <taxon>Bacteria</taxon>
        <taxon>Pseudomonadati</taxon>
        <taxon>Pseudomonadota</taxon>
        <taxon>Gammaproteobacteria</taxon>
        <taxon>Alteromonadales</taxon>
        <taxon>Colwelliaceae</taxon>
        <taxon>Thalassotalea</taxon>
    </lineage>
</organism>
<accession>A0ABQ3ID18</accession>
<feature type="domain" description="Amidohydrolase-related" evidence="2">
    <location>
        <begin position="67"/>
        <end position="240"/>
    </location>
</feature>
<evidence type="ECO:0000313" key="4">
    <source>
        <dbReference type="Proteomes" id="UP000626370"/>
    </source>
</evidence>
<name>A0ABQ3ID18_9GAMM</name>
<dbReference type="Pfam" id="PF04909">
    <property type="entry name" value="Amidohydro_2"/>
    <property type="match status" value="1"/>
</dbReference>
<dbReference type="Gene3D" id="3.20.20.140">
    <property type="entry name" value="Metal-dependent hydrolases"/>
    <property type="match status" value="1"/>
</dbReference>
<dbReference type="PANTHER" id="PTHR43569">
    <property type="entry name" value="AMIDOHYDROLASE"/>
    <property type="match status" value="1"/>
</dbReference>
<protein>
    <recommendedName>
        <fullName evidence="2">Amidohydrolase-related domain-containing protein</fullName>
    </recommendedName>
</protein>
<dbReference type="PANTHER" id="PTHR43569:SF1">
    <property type="entry name" value="BLL3371 PROTEIN"/>
    <property type="match status" value="1"/>
</dbReference>
<comment type="similarity">
    <text evidence="1">Belongs to the metallo-dependent hydrolases superfamily.</text>
</comment>
<keyword evidence="4" id="KW-1185">Reference proteome</keyword>
<sequence>MSLQRPLTIAGFVHIEAGYNNVAPWKEIEWLEKSCQLPFRSIAAIDLTLPCDEFHQLINKLVTFTSVVGCRHILDEQALQLLSSEQVQQNFVTLNQYQLNFEVQMPFADEKAVNKLSHIIANNTDVTFIINHAGMPPTDDCMHSYHSSWYASLSRISAFKNVAIKCSGWEMFDRRYDKLWLADIINQCITLFDVHRVMISSNFPLTLFSCSYKNYWETIIATLSQNQQDLLHNNSKYWYKIP</sequence>
<evidence type="ECO:0000256" key="1">
    <source>
        <dbReference type="ARBA" id="ARBA00038310"/>
    </source>
</evidence>
<dbReference type="InterPro" id="IPR006680">
    <property type="entry name" value="Amidohydro-rel"/>
</dbReference>
<evidence type="ECO:0000313" key="3">
    <source>
        <dbReference type="EMBL" id="GHE79912.1"/>
    </source>
</evidence>
<comment type="caution">
    <text evidence="3">The sequence shown here is derived from an EMBL/GenBank/DDBJ whole genome shotgun (WGS) entry which is preliminary data.</text>
</comment>
<dbReference type="InterPro" id="IPR052350">
    <property type="entry name" value="Metallo-dep_Lactonases"/>
</dbReference>